<dbReference type="STRING" id="272569.rrnB0010"/>
<dbReference type="Proteomes" id="UP000001169">
    <property type="component" value="Chromosome II"/>
</dbReference>
<gene>
    <name evidence="1" type="ordered locus">rrnB0010</name>
</gene>
<name>Q5UWX8_HALMA</name>
<protein>
    <submittedName>
        <fullName evidence="1">Uncharacterized protein</fullName>
    </submittedName>
</protein>
<dbReference type="AlphaFoldDB" id="Q5UWX8"/>
<dbReference type="HOGENOM" id="CLU_3227713_0_0_2"/>
<evidence type="ECO:0000313" key="2">
    <source>
        <dbReference type="Proteomes" id="UP000001169"/>
    </source>
</evidence>
<dbReference type="EnsemblBacteria" id="AAV48225">
    <property type="protein sequence ID" value="AAV48225"/>
    <property type="gene ID" value="rrnB0010"/>
</dbReference>
<keyword evidence="2" id="KW-1185">Reference proteome</keyword>
<sequence>MKIEYADRMRTVGEMGAWEPWLEFFVEGIRTQAAEAVAQTNDL</sequence>
<dbReference type="eggNOG" id="arCOG03110">
    <property type="taxonomic scope" value="Archaea"/>
</dbReference>
<evidence type="ECO:0000313" key="1">
    <source>
        <dbReference type="EMBL" id="AAV48225.1"/>
    </source>
</evidence>
<reference evidence="1 2" key="1">
    <citation type="journal article" date="2004" name="Genome Res.">
        <title>Genome sequence of Haloarcula marismortui: a halophilic archaeon from the Dead Sea.</title>
        <authorList>
            <person name="Baliga N.S."/>
            <person name="Bonneau R."/>
            <person name="Facciotti M.T."/>
            <person name="Pan M."/>
            <person name="Glusman G."/>
            <person name="Deutsch E.W."/>
            <person name="Shannon P."/>
            <person name="Chiu Y."/>
            <person name="Weng R.S."/>
            <person name="Gan R.R."/>
            <person name="Hung P."/>
            <person name="Date S.V."/>
            <person name="Marcotte E."/>
            <person name="Hood L."/>
            <person name="Ng W.V."/>
        </authorList>
    </citation>
    <scope>NUCLEOTIDE SEQUENCE [LARGE SCALE GENOMIC DNA]</scope>
    <source>
        <strain evidence="2">ATCC 43049 / DSM 3752 / JCM 8966 / VKM B-1809</strain>
    </source>
</reference>
<proteinExistence type="predicted"/>
<dbReference type="EMBL" id="AY596298">
    <property type="protein sequence ID" value="AAV48225.1"/>
    <property type="molecule type" value="Genomic_DNA"/>
</dbReference>
<dbReference type="PaxDb" id="272569-rrnB0010"/>
<organism evidence="1 2">
    <name type="scientific">Haloarcula marismortui (strain ATCC 43049 / DSM 3752 / JCM 8966 / VKM B-1809)</name>
    <name type="common">Halobacterium marismortui</name>
    <dbReference type="NCBI Taxonomy" id="272569"/>
    <lineage>
        <taxon>Archaea</taxon>
        <taxon>Methanobacteriati</taxon>
        <taxon>Methanobacteriota</taxon>
        <taxon>Stenosarchaea group</taxon>
        <taxon>Halobacteria</taxon>
        <taxon>Halobacteriales</taxon>
        <taxon>Haloarculaceae</taxon>
        <taxon>Haloarcula</taxon>
    </lineage>
</organism>
<dbReference type="KEGG" id="hma:rrnB0010"/>
<accession>Q5UWX8</accession>
<dbReference type="PATRIC" id="fig|272569.17.peg.4061"/>